<dbReference type="GO" id="GO:0051536">
    <property type="term" value="F:iron-sulfur cluster binding"/>
    <property type="evidence" value="ECO:0007669"/>
    <property type="project" value="UniProtKB-KW"/>
</dbReference>
<evidence type="ECO:0000313" key="8">
    <source>
        <dbReference type="Proteomes" id="UP000069241"/>
    </source>
</evidence>
<protein>
    <recommendedName>
        <fullName evidence="6">Radical SAM core domain-containing protein</fullName>
    </recommendedName>
</protein>
<evidence type="ECO:0000256" key="3">
    <source>
        <dbReference type="ARBA" id="ARBA00022723"/>
    </source>
</evidence>
<reference evidence="8" key="1">
    <citation type="submission" date="2016-02" db="EMBL/GenBank/DDBJ databases">
        <authorList>
            <person name="Holder M.E."/>
            <person name="Ajami N.J."/>
            <person name="Petrosino J.F."/>
        </authorList>
    </citation>
    <scope>NUCLEOTIDE SEQUENCE [LARGE SCALE GENOMIC DNA]</scope>
    <source>
        <strain evidence="8">CCUG 45958</strain>
    </source>
</reference>
<comment type="cofactor">
    <cofactor evidence="1">
        <name>[4Fe-4S] cluster</name>
        <dbReference type="ChEBI" id="CHEBI:49883"/>
    </cofactor>
</comment>
<evidence type="ECO:0000313" key="7">
    <source>
        <dbReference type="EMBL" id="AMD91130.1"/>
    </source>
</evidence>
<dbReference type="Proteomes" id="UP000069241">
    <property type="component" value="Chromosome"/>
</dbReference>
<dbReference type="Gene3D" id="3.20.20.70">
    <property type="entry name" value="Aldolase class I"/>
    <property type="match status" value="1"/>
</dbReference>
<sequence length="295" mass="33545">MRIADTIPQGKMFEICKDIVAMGVKAVTFSGGGEPLMYPYLLEGARILKEGGVRLACLTNGALLQGDVARFFSQNAAWIRISMDGWDDASYRRYRGIGDGEYSKIMRNLLAFSALGGDCVLGVSYIIDAENYTHIPEVLRRYKDIGVRSVKLSACITSNDAERANEYHAPHFHYVQDAIRQSQELFADQSFEIVDAWHAMDARFHKDYDWCPYSQILTVIGADLGIYPCQDKAYNDEALLGSLRGQRLREWWFENKDAFFKIHPNVHCRHHCVANGKNMMLHEYLSLVEGHTEFV</sequence>
<dbReference type="InterPro" id="IPR007197">
    <property type="entry name" value="rSAM"/>
</dbReference>
<accession>A0A109W4Y7</accession>
<dbReference type="InterPro" id="IPR013785">
    <property type="entry name" value="Aldolase_TIM"/>
</dbReference>
<evidence type="ECO:0000256" key="1">
    <source>
        <dbReference type="ARBA" id="ARBA00001966"/>
    </source>
</evidence>
<dbReference type="CDD" id="cd01335">
    <property type="entry name" value="Radical_SAM"/>
    <property type="match status" value="1"/>
</dbReference>
<evidence type="ECO:0000256" key="5">
    <source>
        <dbReference type="ARBA" id="ARBA00023014"/>
    </source>
</evidence>
<dbReference type="STRING" id="44742.AXF13_13915"/>
<dbReference type="Pfam" id="PF04055">
    <property type="entry name" value="Radical_SAM"/>
    <property type="match status" value="1"/>
</dbReference>
<dbReference type="KEGG" id="dfi:AXF13_13915"/>
<evidence type="ECO:0000259" key="6">
    <source>
        <dbReference type="Pfam" id="PF04055"/>
    </source>
</evidence>
<dbReference type="SUPFAM" id="SSF102114">
    <property type="entry name" value="Radical SAM enzymes"/>
    <property type="match status" value="1"/>
</dbReference>
<dbReference type="PANTHER" id="PTHR11228">
    <property type="entry name" value="RADICAL SAM DOMAIN PROTEIN"/>
    <property type="match status" value="1"/>
</dbReference>
<keyword evidence="8" id="KW-1185">Reference proteome</keyword>
<proteinExistence type="predicted"/>
<dbReference type="AlphaFoldDB" id="A0A109W4Y7"/>
<evidence type="ECO:0000256" key="2">
    <source>
        <dbReference type="ARBA" id="ARBA00022691"/>
    </source>
</evidence>
<feature type="domain" description="Radical SAM core" evidence="6">
    <location>
        <begin position="10"/>
        <end position="140"/>
    </location>
</feature>
<organism evidence="7 8">
    <name type="scientific">Desulfovibrio fairfieldensis</name>
    <dbReference type="NCBI Taxonomy" id="44742"/>
    <lineage>
        <taxon>Bacteria</taxon>
        <taxon>Pseudomonadati</taxon>
        <taxon>Thermodesulfobacteriota</taxon>
        <taxon>Desulfovibrionia</taxon>
        <taxon>Desulfovibrionales</taxon>
        <taxon>Desulfovibrionaceae</taxon>
        <taxon>Desulfovibrio</taxon>
    </lineage>
</organism>
<name>A0A109W4Y7_9BACT</name>
<keyword evidence="4" id="KW-0408">Iron</keyword>
<gene>
    <name evidence="7" type="ORF">AXF13_13915</name>
</gene>
<dbReference type="GO" id="GO:0046872">
    <property type="term" value="F:metal ion binding"/>
    <property type="evidence" value="ECO:0007669"/>
    <property type="project" value="UniProtKB-KW"/>
</dbReference>
<dbReference type="InterPro" id="IPR050377">
    <property type="entry name" value="Radical_SAM_PqqE_MftC-like"/>
</dbReference>
<dbReference type="PANTHER" id="PTHR11228:SF34">
    <property type="entry name" value="TUNGSTEN-CONTAINING ALDEHYDE FERREDOXIN OXIDOREDUCTASE COFACTOR MODIFYING PROTEIN"/>
    <property type="match status" value="1"/>
</dbReference>
<keyword evidence="5" id="KW-0411">Iron-sulfur</keyword>
<keyword evidence="2" id="KW-0949">S-adenosyl-L-methionine</keyword>
<dbReference type="GO" id="GO:0003824">
    <property type="term" value="F:catalytic activity"/>
    <property type="evidence" value="ECO:0007669"/>
    <property type="project" value="InterPro"/>
</dbReference>
<evidence type="ECO:0000256" key="4">
    <source>
        <dbReference type="ARBA" id="ARBA00023004"/>
    </source>
</evidence>
<keyword evidence="3" id="KW-0479">Metal-binding</keyword>
<dbReference type="InterPro" id="IPR058240">
    <property type="entry name" value="rSAM_sf"/>
</dbReference>
<dbReference type="EMBL" id="CP014229">
    <property type="protein sequence ID" value="AMD91130.1"/>
    <property type="molecule type" value="Genomic_DNA"/>
</dbReference>